<dbReference type="FunFam" id="3.30.70.580:FF:000002">
    <property type="entry name" value="tRNA pseudouridine synthase"/>
    <property type="match status" value="1"/>
</dbReference>
<organism evidence="9 10">
    <name type="scientific">Rhizoctonia solani</name>
    <dbReference type="NCBI Taxonomy" id="456999"/>
    <lineage>
        <taxon>Eukaryota</taxon>
        <taxon>Fungi</taxon>
        <taxon>Dikarya</taxon>
        <taxon>Basidiomycota</taxon>
        <taxon>Agaricomycotina</taxon>
        <taxon>Agaricomycetes</taxon>
        <taxon>Cantharellales</taxon>
        <taxon>Ceratobasidiaceae</taxon>
        <taxon>Rhizoctonia</taxon>
    </lineage>
</organism>
<comment type="caution">
    <text evidence="9">The sequence shown here is derived from an EMBL/GenBank/DDBJ whole genome shotgun (WGS) entry which is preliminary data.</text>
</comment>
<feature type="compositionally biased region" description="Polar residues" evidence="7">
    <location>
        <begin position="45"/>
        <end position="56"/>
    </location>
</feature>
<gene>
    <name evidence="9" type="ORF">RDB_LOCUS121414</name>
</gene>
<dbReference type="Gene3D" id="3.30.70.660">
    <property type="entry name" value="Pseudouridine synthase I, catalytic domain, C-terminal subdomain"/>
    <property type="match status" value="1"/>
</dbReference>
<evidence type="ECO:0000256" key="1">
    <source>
        <dbReference type="ARBA" id="ARBA00009375"/>
    </source>
</evidence>
<evidence type="ECO:0000256" key="2">
    <source>
        <dbReference type="ARBA" id="ARBA00022694"/>
    </source>
</evidence>
<protein>
    <recommendedName>
        <fullName evidence="8">Pseudouridine synthase I TruA alpha/beta domain-containing protein</fullName>
    </recommendedName>
</protein>
<dbReference type="GO" id="GO:0009982">
    <property type="term" value="F:pseudouridine synthase activity"/>
    <property type="evidence" value="ECO:0007669"/>
    <property type="project" value="InterPro"/>
</dbReference>
<evidence type="ECO:0000256" key="7">
    <source>
        <dbReference type="SAM" id="MobiDB-lite"/>
    </source>
</evidence>
<feature type="compositionally biased region" description="Basic and acidic residues" evidence="7">
    <location>
        <begin position="509"/>
        <end position="525"/>
    </location>
</feature>
<dbReference type="InterPro" id="IPR041708">
    <property type="entry name" value="PUS1/PUS2-like"/>
</dbReference>
<evidence type="ECO:0000256" key="5">
    <source>
        <dbReference type="PIRSR" id="PIRSR641708-1"/>
    </source>
</evidence>
<accession>A0A8H3H6Z4</accession>
<evidence type="ECO:0000313" key="9">
    <source>
        <dbReference type="EMBL" id="CAE6483928.1"/>
    </source>
</evidence>
<dbReference type="AlphaFoldDB" id="A0A8H3H6Z4"/>
<dbReference type="InterPro" id="IPR001406">
    <property type="entry name" value="PsdUridine_synth_TruA"/>
</dbReference>
<dbReference type="InterPro" id="IPR020103">
    <property type="entry name" value="PsdUridine_synth_cat_dom_sf"/>
</dbReference>
<evidence type="ECO:0000259" key="8">
    <source>
        <dbReference type="Pfam" id="PF01416"/>
    </source>
</evidence>
<feature type="compositionally biased region" description="Basic residues" evidence="7">
    <location>
        <begin position="71"/>
        <end position="82"/>
    </location>
</feature>
<evidence type="ECO:0000256" key="6">
    <source>
        <dbReference type="PIRSR" id="PIRSR641708-2"/>
    </source>
</evidence>
<reference evidence="9" key="1">
    <citation type="submission" date="2021-01" db="EMBL/GenBank/DDBJ databases">
        <authorList>
            <person name="Kaushik A."/>
        </authorList>
    </citation>
    <scope>NUCLEOTIDE SEQUENCE</scope>
    <source>
        <strain evidence="9">AG2-2IIIB</strain>
    </source>
</reference>
<feature type="compositionally biased region" description="Basic and acidic residues" evidence="7">
    <location>
        <begin position="15"/>
        <end position="29"/>
    </location>
</feature>
<dbReference type="Gene3D" id="3.30.70.580">
    <property type="entry name" value="Pseudouridine synthase I, catalytic domain, N-terminal subdomain"/>
    <property type="match status" value="1"/>
</dbReference>
<evidence type="ECO:0000313" key="10">
    <source>
        <dbReference type="Proteomes" id="UP000663843"/>
    </source>
</evidence>
<feature type="binding site" evidence="6">
    <location>
        <position position="251"/>
    </location>
    <ligand>
        <name>substrate</name>
    </ligand>
</feature>
<dbReference type="Pfam" id="PF01416">
    <property type="entry name" value="PseudoU_synth_1"/>
    <property type="match status" value="1"/>
</dbReference>
<dbReference type="SUPFAM" id="SSF55120">
    <property type="entry name" value="Pseudouridine synthase"/>
    <property type="match status" value="1"/>
</dbReference>
<sequence length="557" mass="62303">MKRDSPCEPAVGDTNPDKRPKLDQLDTTERNNTTLESEAQADCSAITSAVANTTPTEPGAIEADEPTPSLSKRKNKTRGSRGRGRDQRARTDRNAERKGSWASRGTRNEDDKPVDDIGEKAPRLPKKKVAVLIGFCGTGYNGMQIQREAGTNTIENTLFDAMVKAGAVSKDNSDDPVKVNFQRAARTDAGVHAAGNVVSLKMITEPPDTPDLVAKLNDLLPPEIRVWTFVRATNAFNSSPVDRTACDSRVYEYMFPSSALLPPMPGTPMERHTKPETIDPNGPDWEYWSLPDAAKPETMRAWRIGKGQFETLRESAKLYEGTHNFHNFTVGLEHSDPSALRYMISIDVKEPYVLDGIEWISVMYHGQSFMLHQRKMTTLLIFTSRTGTPASSLIPQAFNSPKLLIPKAPALGLLLQEPRFGTYNKHVLEENELAAGRGETDRVREPIEWEPLREKIDGFKHAYIYRRIRAEEAKQGVFAAWLKFIDSYDGWEFKYLNPRGEIPSEAVVHPEKRKQGSTNKFREYLWKNPAGKGGESVPDSEDEEGDTIKKPSVDMEG</sequence>
<name>A0A8H3H6Z4_9AGAM</name>
<dbReference type="GO" id="GO:0005634">
    <property type="term" value="C:nucleus"/>
    <property type="evidence" value="ECO:0007669"/>
    <property type="project" value="TreeGrafter"/>
</dbReference>
<keyword evidence="3" id="KW-0413">Isomerase</keyword>
<feature type="compositionally biased region" description="Basic and acidic residues" evidence="7">
    <location>
        <begin position="106"/>
        <end position="121"/>
    </location>
</feature>
<keyword evidence="2" id="KW-0819">tRNA processing</keyword>
<feature type="region of interest" description="Disordered" evidence="7">
    <location>
        <begin position="1"/>
        <end position="121"/>
    </location>
</feature>
<proteinExistence type="inferred from homology"/>
<dbReference type="PANTHER" id="PTHR11142">
    <property type="entry name" value="PSEUDOURIDYLATE SYNTHASE"/>
    <property type="match status" value="1"/>
</dbReference>
<feature type="compositionally biased region" description="Basic and acidic residues" evidence="7">
    <location>
        <begin position="83"/>
        <end position="99"/>
    </location>
</feature>
<dbReference type="InterPro" id="IPR020094">
    <property type="entry name" value="TruA/RsuA/RluB/E/F_N"/>
</dbReference>
<dbReference type="CDD" id="cd02568">
    <property type="entry name" value="PseudoU_synth_PUS1_PUS2"/>
    <property type="match status" value="1"/>
</dbReference>
<feature type="active site" description="Nucleophile" evidence="5">
    <location>
        <position position="188"/>
    </location>
</feature>
<dbReference type="PANTHER" id="PTHR11142:SF4">
    <property type="entry name" value="PSEUDOURIDYLATE SYNTHASE 1 HOMOLOG"/>
    <property type="match status" value="1"/>
</dbReference>
<feature type="domain" description="Pseudouridine synthase I TruA alpha/beta" evidence="8">
    <location>
        <begin position="316"/>
        <end position="420"/>
    </location>
</feature>
<comment type="catalytic activity">
    <reaction evidence="4">
        <text>a uridine in tRNA = a pseudouridine in tRNA</text>
        <dbReference type="Rhea" id="RHEA:54572"/>
        <dbReference type="Rhea" id="RHEA-COMP:13339"/>
        <dbReference type="Rhea" id="RHEA-COMP:13934"/>
        <dbReference type="ChEBI" id="CHEBI:65314"/>
        <dbReference type="ChEBI" id="CHEBI:65315"/>
    </reaction>
</comment>
<feature type="compositionally biased region" description="Basic and acidic residues" evidence="7">
    <location>
        <begin position="546"/>
        <end position="557"/>
    </location>
</feature>
<evidence type="ECO:0000256" key="3">
    <source>
        <dbReference type="ARBA" id="ARBA00023235"/>
    </source>
</evidence>
<dbReference type="InterPro" id="IPR020097">
    <property type="entry name" value="PsdUridine_synth_TruA_a/b_dom"/>
</dbReference>
<dbReference type="NCBIfam" id="TIGR00071">
    <property type="entry name" value="hisT_truA"/>
    <property type="match status" value="1"/>
</dbReference>
<comment type="similarity">
    <text evidence="1">Belongs to the tRNA pseudouridine synthase TruA family.</text>
</comment>
<evidence type="ECO:0000256" key="4">
    <source>
        <dbReference type="ARBA" id="ARBA00036943"/>
    </source>
</evidence>
<dbReference type="EMBL" id="CAJMWT010004062">
    <property type="protein sequence ID" value="CAE6483928.1"/>
    <property type="molecule type" value="Genomic_DNA"/>
</dbReference>
<feature type="region of interest" description="Disordered" evidence="7">
    <location>
        <begin position="509"/>
        <end position="557"/>
    </location>
</feature>
<dbReference type="InterPro" id="IPR020095">
    <property type="entry name" value="PsdUridine_synth_TruA_C"/>
</dbReference>
<dbReference type="GO" id="GO:1990481">
    <property type="term" value="P:mRNA pseudouridine synthesis"/>
    <property type="evidence" value="ECO:0007669"/>
    <property type="project" value="TreeGrafter"/>
</dbReference>
<dbReference type="GO" id="GO:0031119">
    <property type="term" value="P:tRNA pseudouridine synthesis"/>
    <property type="evidence" value="ECO:0007669"/>
    <property type="project" value="InterPro"/>
</dbReference>
<dbReference type="Proteomes" id="UP000663843">
    <property type="component" value="Unassembled WGS sequence"/>
</dbReference>
<dbReference type="GO" id="GO:0003723">
    <property type="term" value="F:RNA binding"/>
    <property type="evidence" value="ECO:0007669"/>
    <property type="project" value="InterPro"/>
</dbReference>